<dbReference type="OrthoDB" id="1210035at2"/>
<feature type="chain" id="PRO_5023864892" description="Secretion system C-terminal sorting domain-containing protein" evidence="2">
    <location>
        <begin position="19"/>
        <end position="306"/>
    </location>
</feature>
<evidence type="ECO:0000259" key="3">
    <source>
        <dbReference type="Pfam" id="PF18962"/>
    </source>
</evidence>
<comment type="caution">
    <text evidence="4">The sequence shown here is derived from an EMBL/GenBank/DDBJ whole genome shotgun (WGS) entry which is preliminary data.</text>
</comment>
<dbReference type="Pfam" id="PF18962">
    <property type="entry name" value="Por_Secre_tail"/>
    <property type="match status" value="1"/>
</dbReference>
<dbReference type="Proteomes" id="UP000326509">
    <property type="component" value="Unassembled WGS sequence"/>
</dbReference>
<keyword evidence="1 2" id="KW-0732">Signal</keyword>
<evidence type="ECO:0000256" key="1">
    <source>
        <dbReference type="ARBA" id="ARBA00022729"/>
    </source>
</evidence>
<proteinExistence type="predicted"/>
<protein>
    <recommendedName>
        <fullName evidence="3">Secretion system C-terminal sorting domain-containing protein</fullName>
    </recommendedName>
</protein>
<evidence type="ECO:0000313" key="4">
    <source>
        <dbReference type="EMBL" id="GER58043.1"/>
    </source>
</evidence>
<keyword evidence="5" id="KW-1185">Reference proteome</keyword>
<dbReference type="InterPro" id="IPR026444">
    <property type="entry name" value="Secre_tail"/>
</dbReference>
<evidence type="ECO:0000313" key="5">
    <source>
        <dbReference type="Proteomes" id="UP000326509"/>
    </source>
</evidence>
<evidence type="ECO:0000256" key="2">
    <source>
        <dbReference type="SAM" id="SignalP"/>
    </source>
</evidence>
<feature type="signal peptide" evidence="2">
    <location>
        <begin position="1"/>
        <end position="18"/>
    </location>
</feature>
<dbReference type="AlphaFoldDB" id="A0A5J4IX64"/>
<dbReference type="EMBL" id="BKCG01000001">
    <property type="protein sequence ID" value="GER58043.1"/>
    <property type="molecule type" value="Genomic_DNA"/>
</dbReference>
<dbReference type="RefSeq" id="WP_151672141.1">
    <property type="nucleotide sequence ID" value="NZ_BKCG01000001.1"/>
</dbReference>
<sequence>MKKITLLLLLLSSVTTFSQTALFLAESEDSLNIESIIENQTAESSSYLKTPCAEEVTSDAIELFYNTYSTTPQVLANDITIAADTDFTVTRLTYNFLVESGVTITNIDLSFYSDLDSLPGQLIETQSVVPVSNTILVSYSTQDLIQVVYEIDPVLLEGQIGMSTSYWLSYHVEISGGELGAVQATNNSFSGNIAAYSPNNGATWGYINPDAEILYLIEGECNLLSSPSHSLNGFTYYPNPVSDILFFDAPMVINYVTIFNALGQKVTESVIDATSSEIDLSLLNTGIYFITAKSADSSSTYQLIKD</sequence>
<dbReference type="NCBIfam" id="TIGR04183">
    <property type="entry name" value="Por_Secre_tail"/>
    <property type="match status" value="1"/>
</dbReference>
<name>A0A5J4IX64_9FLAO</name>
<gene>
    <name evidence="4" type="ORF">ULMA_01510</name>
</gene>
<reference evidence="4 5" key="1">
    <citation type="submission" date="2019-08" db="EMBL/GenBank/DDBJ databases">
        <title>Draft genome sequence of Ulvibacter marinus type strain NBRC 109484.</title>
        <authorList>
            <person name="Kawano K."/>
            <person name="Ushijima N."/>
            <person name="Kihara M."/>
            <person name="Itoh H."/>
        </authorList>
    </citation>
    <scope>NUCLEOTIDE SEQUENCE [LARGE SCALE GENOMIC DNA]</scope>
    <source>
        <strain evidence="4 5">NBRC 109484</strain>
    </source>
</reference>
<accession>A0A5J4IX64</accession>
<feature type="domain" description="Secretion system C-terminal sorting" evidence="3">
    <location>
        <begin position="237"/>
        <end position="302"/>
    </location>
</feature>
<organism evidence="4 5">
    <name type="scientific">Patiriisocius marinus</name>
    <dbReference type="NCBI Taxonomy" id="1397112"/>
    <lineage>
        <taxon>Bacteria</taxon>
        <taxon>Pseudomonadati</taxon>
        <taxon>Bacteroidota</taxon>
        <taxon>Flavobacteriia</taxon>
        <taxon>Flavobacteriales</taxon>
        <taxon>Flavobacteriaceae</taxon>
        <taxon>Patiriisocius</taxon>
    </lineage>
</organism>